<dbReference type="EMBL" id="JABAFA010000003">
    <property type="protein sequence ID" value="NMD98311.1"/>
    <property type="molecule type" value="Genomic_DNA"/>
</dbReference>
<dbReference type="Proteomes" id="UP000543804">
    <property type="component" value="Unassembled WGS sequence"/>
</dbReference>
<accession>A0A848BB83</accession>
<proteinExistence type="predicted"/>
<evidence type="ECO:0000313" key="2">
    <source>
        <dbReference type="Proteomes" id="UP000543804"/>
    </source>
</evidence>
<gene>
    <name evidence="1" type="ORF">HF878_02270</name>
</gene>
<comment type="caution">
    <text evidence="1">The sequence shown here is derived from an EMBL/GenBank/DDBJ whole genome shotgun (WGS) entry which is preliminary data.</text>
</comment>
<dbReference type="AlphaFoldDB" id="A0A848BB83"/>
<organism evidence="1 2">
    <name type="scientific">Selenomonas bovis</name>
    <dbReference type="NCBI Taxonomy" id="416586"/>
    <lineage>
        <taxon>Bacteria</taxon>
        <taxon>Bacillati</taxon>
        <taxon>Bacillota</taxon>
        <taxon>Negativicutes</taxon>
        <taxon>Selenomonadales</taxon>
        <taxon>Selenomonadaceae</taxon>
        <taxon>Selenomonas</taxon>
    </lineage>
</organism>
<sequence length="130" mass="15057">MRKQERALSRLDELFLFADSPMPQKDYLLKKQQISDKIASCQQLLHRLEQKSLFTSTLSDEQFVFRASSLLLQKALRERRIDVQQLTADVGHPALKDFILSVIESIVSKDGKVIELTFRNGMTHSFRYDA</sequence>
<protein>
    <submittedName>
        <fullName evidence="1">Uncharacterized protein</fullName>
    </submittedName>
</protein>
<evidence type="ECO:0000313" key="1">
    <source>
        <dbReference type="EMBL" id="NMD98311.1"/>
    </source>
</evidence>
<keyword evidence="2" id="KW-1185">Reference proteome</keyword>
<name>A0A848BB83_9FIRM</name>
<reference evidence="1 2" key="1">
    <citation type="submission" date="2020-04" db="EMBL/GenBank/DDBJ databases">
        <authorList>
            <person name="Hitch T.C.A."/>
            <person name="Wylensek D."/>
            <person name="Clavel T."/>
        </authorList>
    </citation>
    <scope>NUCLEOTIDE SEQUENCE [LARGE SCALE GENOMIC DNA]</scope>
    <source>
        <strain evidence="1 2">PG-130-P53-12</strain>
    </source>
</reference>